<evidence type="ECO:0000256" key="1">
    <source>
        <dbReference type="SAM" id="MobiDB-lite"/>
    </source>
</evidence>
<feature type="compositionally biased region" description="Basic residues" evidence="1">
    <location>
        <begin position="47"/>
        <end position="65"/>
    </location>
</feature>
<evidence type="ECO:0000313" key="3">
    <source>
        <dbReference type="Proteomes" id="UP000487117"/>
    </source>
</evidence>
<gene>
    <name evidence="2" type="ORF">GAK31_02365</name>
</gene>
<comment type="caution">
    <text evidence="2">The sequence shown here is derived from an EMBL/GenBank/DDBJ whole genome shotgun (WGS) entry which is preliminary data.</text>
</comment>
<reference evidence="3" key="1">
    <citation type="journal article" date="2020" name="MBio">
        <title>Horizontal gene transfer to a defensive symbiont with a reduced genome amongst a multipartite beetle microbiome.</title>
        <authorList>
            <person name="Waterworth S.C."/>
            <person name="Florez L.V."/>
            <person name="Rees E.R."/>
            <person name="Hertweck C."/>
            <person name="Kaltenpoth M."/>
            <person name="Kwan J.C."/>
        </authorList>
    </citation>
    <scope>NUCLEOTIDE SEQUENCE [LARGE SCALE GENOMIC DNA]</scope>
</reference>
<protein>
    <submittedName>
        <fullName evidence="2">Uncharacterized protein</fullName>
    </submittedName>
</protein>
<evidence type="ECO:0000313" key="2">
    <source>
        <dbReference type="EMBL" id="KAF1014878.1"/>
    </source>
</evidence>
<dbReference type="Proteomes" id="UP000487117">
    <property type="component" value="Unassembled WGS sequence"/>
</dbReference>
<organism evidence="2 3">
    <name type="scientific">Stenotrophomonas maltophilia</name>
    <name type="common">Pseudomonas maltophilia</name>
    <name type="synonym">Xanthomonas maltophilia</name>
    <dbReference type="NCBI Taxonomy" id="40324"/>
    <lineage>
        <taxon>Bacteria</taxon>
        <taxon>Pseudomonadati</taxon>
        <taxon>Pseudomonadota</taxon>
        <taxon>Gammaproteobacteria</taxon>
        <taxon>Lysobacterales</taxon>
        <taxon>Lysobacteraceae</taxon>
        <taxon>Stenotrophomonas</taxon>
        <taxon>Stenotrophomonas maltophilia group</taxon>
    </lineage>
</organism>
<name>A0A7V8FG33_STEMA</name>
<dbReference type="AlphaFoldDB" id="A0A7V8FG33"/>
<dbReference type="EMBL" id="WNDS01000003">
    <property type="protein sequence ID" value="KAF1014878.1"/>
    <property type="molecule type" value="Genomic_DNA"/>
</dbReference>
<proteinExistence type="predicted"/>
<feature type="region of interest" description="Disordered" evidence="1">
    <location>
        <begin position="47"/>
        <end position="74"/>
    </location>
</feature>
<sequence length="74" mass="8545">MNRPAPSPRRSADRPDPRLLRTVRQLALAGLAWWALLRFPLPRWAPRRAQARRRPRPVRRAHGARQRAAAARVA</sequence>
<accession>A0A7V8FG33</accession>